<name>A0A3B0RCA2_9ZZZZ</name>
<sequence length="37" mass="3965">MTVIQSSIDTKSAGFAANETAMRTQIETLHANSNRVA</sequence>
<proteinExistence type="predicted"/>
<accession>A0A3B0RCA2</accession>
<protein>
    <submittedName>
        <fullName evidence="1">Uncharacterized protein</fullName>
    </submittedName>
</protein>
<evidence type="ECO:0000313" key="1">
    <source>
        <dbReference type="EMBL" id="VAV89609.1"/>
    </source>
</evidence>
<reference evidence="1" key="1">
    <citation type="submission" date="2018-06" db="EMBL/GenBank/DDBJ databases">
        <authorList>
            <person name="Zhirakovskaya E."/>
        </authorList>
    </citation>
    <scope>NUCLEOTIDE SEQUENCE</scope>
</reference>
<dbReference type="AlphaFoldDB" id="A0A3B0RCA2"/>
<dbReference type="EMBL" id="UOEH01000015">
    <property type="protein sequence ID" value="VAV89609.1"/>
    <property type="molecule type" value="Genomic_DNA"/>
</dbReference>
<organism evidence="1">
    <name type="scientific">hydrothermal vent metagenome</name>
    <dbReference type="NCBI Taxonomy" id="652676"/>
    <lineage>
        <taxon>unclassified sequences</taxon>
        <taxon>metagenomes</taxon>
        <taxon>ecological metagenomes</taxon>
    </lineage>
</organism>
<feature type="non-terminal residue" evidence="1">
    <location>
        <position position="37"/>
    </location>
</feature>
<gene>
    <name evidence="1" type="ORF">MNBD_ALPHA05-569</name>
</gene>